<sequence>MMTRVVTGSAAGGAHAPGAAGAAAAPVTRRRWAGLGTVLRRAAWCTALLWGASCGSEVPGGEGAGSAGSPTRTKRARHTSHAEVSAPLVGVQQGKLVAGDGAPDDQLGVSVALSGDTAVVGAYRDDDSGSASGAAYVFVRSGGSWTQQAKLLAAGGAADDYFGISVAISGDTVVVGSYGDDDHGPESGSAYVFVRSGGSWTQQAKLLAPDGAALDYFGTSVAVSGDTAVVGAYLDDDSESGSGSAYVFVRSGGSWTQQAKLLAADGEGLDCFGSSVAVSGDTAVVGAFREGENGPLSGAAYVFARTGNLWAQQQKLVAADGAANDYFGGSVAVSGDTAIVGAYGDDDSGADSGSGYVFARAGGTWTQQQKLVAAGGAAQDSFGSSVAVSGDTAVVGAYLHRSSGVRTGAAYMFARSGGSFTQHDELVASDGAADDFFGSAVAVSGDAALVGAYGDDDAGTFSGSAYAFALTPGAGGGGGGAGGAGGAGGDASGTGGAGGSGAGAGGSGARAGAGGAGGSGAGAGGSGAGGSGAGTGAGGNGAGGGAGGTGGAGVGGAGGAGGVGGEASGDGGTGGLSSGNGGMGGVSSGAAGAASHSGGCGCGVAGMAATEGQEVVWLLMAFAGTGVRVSRRRKGRR</sequence>
<dbReference type="InterPro" id="IPR028994">
    <property type="entry name" value="Integrin_alpha_N"/>
</dbReference>
<name>A0A017SWV1_9BACT</name>
<dbReference type="SMART" id="SM00191">
    <property type="entry name" value="Int_alpha"/>
    <property type="match status" value="6"/>
</dbReference>
<evidence type="ECO:0000256" key="3">
    <source>
        <dbReference type="ARBA" id="ARBA00023180"/>
    </source>
</evidence>
<dbReference type="InterPro" id="IPR011043">
    <property type="entry name" value="Gal_Oxase/kelch_b-propeller"/>
</dbReference>
<dbReference type="EMBL" id="ASRX01000081">
    <property type="protein sequence ID" value="EYF01444.1"/>
    <property type="molecule type" value="Genomic_DNA"/>
</dbReference>
<protein>
    <submittedName>
        <fullName evidence="5">Uncharacterized protein</fullName>
    </submittedName>
</protein>
<feature type="region of interest" description="Disordered" evidence="4">
    <location>
        <begin position="1"/>
        <end position="25"/>
    </location>
</feature>
<evidence type="ECO:0000313" key="5">
    <source>
        <dbReference type="EMBL" id="EYF01444.1"/>
    </source>
</evidence>
<dbReference type="Gene3D" id="2.130.10.130">
    <property type="entry name" value="Integrin alpha, N-terminal"/>
    <property type="match status" value="4"/>
</dbReference>
<feature type="compositionally biased region" description="Low complexity" evidence="4">
    <location>
        <begin position="8"/>
        <end position="25"/>
    </location>
</feature>
<dbReference type="eggNOG" id="COG3266">
    <property type="taxonomic scope" value="Bacteria"/>
</dbReference>
<feature type="region of interest" description="Disordered" evidence="4">
    <location>
        <begin position="59"/>
        <end position="82"/>
    </location>
</feature>
<evidence type="ECO:0000313" key="6">
    <source>
        <dbReference type="Proteomes" id="UP000019678"/>
    </source>
</evidence>
<evidence type="ECO:0000256" key="2">
    <source>
        <dbReference type="ARBA" id="ARBA00022737"/>
    </source>
</evidence>
<keyword evidence="2" id="KW-0677">Repeat</keyword>
<dbReference type="PANTHER" id="PTHR36220">
    <property type="entry name" value="UNNAMED PRODUCT"/>
    <property type="match status" value="1"/>
</dbReference>
<dbReference type="SUPFAM" id="SSF50965">
    <property type="entry name" value="Galactose oxidase, central domain"/>
    <property type="match status" value="1"/>
</dbReference>
<comment type="caution">
    <text evidence="5">The sequence shown here is derived from an EMBL/GenBank/DDBJ whole genome shotgun (WGS) entry which is preliminary data.</text>
</comment>
<proteinExistence type="predicted"/>
<evidence type="ECO:0000256" key="4">
    <source>
        <dbReference type="SAM" id="MobiDB-lite"/>
    </source>
</evidence>
<dbReference type="PANTHER" id="PTHR36220:SF1">
    <property type="entry name" value="GAMMA TUBULIN COMPLEX COMPONENT C-TERMINAL DOMAIN-CONTAINING PROTEIN"/>
    <property type="match status" value="1"/>
</dbReference>
<evidence type="ECO:0000256" key="1">
    <source>
        <dbReference type="ARBA" id="ARBA00022729"/>
    </source>
</evidence>
<gene>
    <name evidence="5" type="ORF">CAP_8277</name>
</gene>
<reference evidence="5 6" key="1">
    <citation type="submission" date="2013-05" db="EMBL/GenBank/DDBJ databases">
        <title>Genome assembly of Chondromyces apiculatus DSM 436.</title>
        <authorList>
            <person name="Sharma G."/>
            <person name="Khatri I."/>
            <person name="Kaur C."/>
            <person name="Mayilraj S."/>
            <person name="Subramanian S."/>
        </authorList>
    </citation>
    <scope>NUCLEOTIDE SEQUENCE [LARGE SCALE GENOMIC DNA]</scope>
    <source>
        <strain evidence="5 6">DSM 436</strain>
    </source>
</reference>
<dbReference type="InterPro" id="IPR013517">
    <property type="entry name" value="FG-GAP"/>
</dbReference>
<keyword evidence="1" id="KW-0732">Signal</keyword>
<dbReference type="SUPFAM" id="SSF69318">
    <property type="entry name" value="Integrin alpha N-terminal domain"/>
    <property type="match status" value="1"/>
</dbReference>
<keyword evidence="6" id="KW-1185">Reference proteome</keyword>
<keyword evidence="3" id="KW-0325">Glycoprotein</keyword>
<dbReference type="Proteomes" id="UP000019678">
    <property type="component" value="Unassembled WGS sequence"/>
</dbReference>
<dbReference type="InterPro" id="IPR013519">
    <property type="entry name" value="Int_alpha_beta-p"/>
</dbReference>
<organism evidence="5 6">
    <name type="scientific">Chondromyces apiculatus DSM 436</name>
    <dbReference type="NCBI Taxonomy" id="1192034"/>
    <lineage>
        <taxon>Bacteria</taxon>
        <taxon>Pseudomonadati</taxon>
        <taxon>Myxococcota</taxon>
        <taxon>Polyangia</taxon>
        <taxon>Polyangiales</taxon>
        <taxon>Polyangiaceae</taxon>
        <taxon>Chondromyces</taxon>
    </lineage>
</organism>
<dbReference type="STRING" id="1192034.CAP_8277"/>
<dbReference type="AlphaFoldDB" id="A0A017SWV1"/>
<accession>A0A017SWV1</accession>
<dbReference type="Pfam" id="PF14312">
    <property type="entry name" value="FG-GAP_2"/>
    <property type="match status" value="7"/>
</dbReference>